<dbReference type="EMBL" id="LRBS01000069">
    <property type="protein sequence ID" value="OII76084.1"/>
    <property type="molecule type" value="Genomic_DNA"/>
</dbReference>
<dbReference type="GO" id="GO:0016020">
    <property type="term" value="C:membrane"/>
    <property type="evidence" value="ECO:0007669"/>
    <property type="project" value="UniProtKB-SubCell"/>
</dbReference>
<evidence type="ECO:0000256" key="2">
    <source>
        <dbReference type="ARBA" id="ARBA00022692"/>
    </source>
</evidence>
<proteinExistence type="predicted"/>
<keyword evidence="7" id="KW-1185">Reference proteome</keyword>
<dbReference type="OrthoDB" id="342746at2759"/>
<feature type="transmembrane region" description="Helical" evidence="5">
    <location>
        <begin position="298"/>
        <end position="322"/>
    </location>
</feature>
<comment type="subcellular location">
    <subcellularLocation>
        <location evidence="1">Membrane</location>
        <topology evidence="1">Multi-pass membrane protein</topology>
    </subcellularLocation>
</comment>
<keyword evidence="4 5" id="KW-0472">Membrane</keyword>
<evidence type="ECO:0000256" key="5">
    <source>
        <dbReference type="SAM" id="Phobius"/>
    </source>
</evidence>
<evidence type="ECO:0000256" key="1">
    <source>
        <dbReference type="ARBA" id="ARBA00004141"/>
    </source>
</evidence>
<dbReference type="GeneID" id="92365015"/>
<organism evidence="6 7">
    <name type="scientific">Cryptosporidium andersoni</name>
    <dbReference type="NCBI Taxonomy" id="117008"/>
    <lineage>
        <taxon>Eukaryota</taxon>
        <taxon>Sar</taxon>
        <taxon>Alveolata</taxon>
        <taxon>Apicomplexa</taxon>
        <taxon>Conoidasida</taxon>
        <taxon>Coccidia</taxon>
        <taxon>Eucoccidiorida</taxon>
        <taxon>Eimeriorina</taxon>
        <taxon>Cryptosporidiidae</taxon>
        <taxon>Cryptosporidium</taxon>
    </lineage>
</organism>
<feature type="transmembrane region" description="Helical" evidence="5">
    <location>
        <begin position="100"/>
        <end position="117"/>
    </location>
</feature>
<evidence type="ECO:0008006" key="8">
    <source>
        <dbReference type="Google" id="ProtNLM"/>
    </source>
</evidence>
<feature type="transmembrane region" description="Helical" evidence="5">
    <location>
        <begin position="234"/>
        <end position="254"/>
    </location>
</feature>
<feature type="transmembrane region" description="Helical" evidence="5">
    <location>
        <begin position="334"/>
        <end position="356"/>
    </location>
</feature>
<dbReference type="InterPro" id="IPR005178">
    <property type="entry name" value="Ostalpha/TMEM184C"/>
</dbReference>
<feature type="transmembrane region" description="Helical" evidence="5">
    <location>
        <begin position="138"/>
        <end position="163"/>
    </location>
</feature>
<comment type="caution">
    <text evidence="6">The sequence shown here is derived from an EMBL/GenBank/DDBJ whole genome shotgun (WGS) entry which is preliminary data.</text>
</comment>
<reference evidence="6 7" key="1">
    <citation type="submission" date="2016-10" db="EMBL/GenBank/DDBJ databases">
        <title>Reductive evolution of mitochondrial metabolism and differential evolution of invasion-related proteins in Cryptosporidium.</title>
        <authorList>
            <person name="Liu S."/>
            <person name="Roellig D.M."/>
            <person name="Guo Y."/>
            <person name="Li N."/>
            <person name="Frace M.A."/>
            <person name="Tang K."/>
            <person name="Zhang L."/>
            <person name="Feng Y."/>
            <person name="Xiao L."/>
        </authorList>
    </citation>
    <scope>NUCLEOTIDE SEQUENCE [LARGE SCALE GENOMIC DNA]</scope>
    <source>
        <strain evidence="6">30847</strain>
    </source>
</reference>
<keyword evidence="2 5" id="KW-0812">Transmembrane</keyword>
<dbReference type="Proteomes" id="UP000186804">
    <property type="component" value="Unassembled WGS sequence"/>
</dbReference>
<feature type="transmembrane region" description="Helical" evidence="5">
    <location>
        <begin position="266"/>
        <end position="286"/>
    </location>
</feature>
<dbReference type="SMART" id="SM01417">
    <property type="entry name" value="Solute_trans_a"/>
    <property type="match status" value="1"/>
</dbReference>
<evidence type="ECO:0000256" key="4">
    <source>
        <dbReference type="ARBA" id="ARBA00023136"/>
    </source>
</evidence>
<evidence type="ECO:0000313" key="6">
    <source>
        <dbReference type="EMBL" id="OII76084.1"/>
    </source>
</evidence>
<evidence type="ECO:0000256" key="3">
    <source>
        <dbReference type="ARBA" id="ARBA00022989"/>
    </source>
</evidence>
<accession>A0A1J4MST0</accession>
<dbReference type="VEuPathDB" id="CryptoDB:cand_008300"/>
<sequence length="388" mass="43550">MSNSVQNPVPTPAIPVVAISQTSHSDTPPTTSVVQLPPVNAGLGNSQKVPLISTNQVSVTTKSDIISHPESQANISDINEIHFPTTKQIFSRSSPHEVKVAIIMTIICLVIVIGFTIRKYRKLRRAGKQVREITNTVFPVRIVSLYLYIFLLFPIVVSMQFLACIAPLGYGSYSLIQSIYESISFIWLWELFIEYFGGSEQIVSALRRTGPYNIWKVPPFMISTGNENYFKPNILIISFILTLQYMPVNIVITLLKSLLPTYSNSFNIPLIISLMTAFYGIMLVYWPSREALQPYQGGWKLGLLLITTTLIIIVDIVTKVILGNFGQYSFLYMFYWRIMLTCGVGTIGTLVAAGVIDSKEIYKIYNLPIPSKDKSEDSKEETNKILPK</sequence>
<evidence type="ECO:0000313" key="7">
    <source>
        <dbReference type="Proteomes" id="UP000186804"/>
    </source>
</evidence>
<protein>
    <recommendedName>
        <fullName evidence="8">Transmembrane protein</fullName>
    </recommendedName>
</protein>
<name>A0A1J4MST0_9CRYT</name>
<feature type="transmembrane region" description="Helical" evidence="5">
    <location>
        <begin position="175"/>
        <end position="197"/>
    </location>
</feature>
<keyword evidence="3 5" id="KW-1133">Transmembrane helix</keyword>
<gene>
    <name evidence="6" type="ORF">cand_008300</name>
</gene>
<dbReference type="AlphaFoldDB" id="A0A1J4MST0"/>
<dbReference type="RefSeq" id="XP_067067930.1">
    <property type="nucleotide sequence ID" value="XM_067211070.1"/>
</dbReference>